<dbReference type="PANTHER" id="PTHR13844">
    <property type="entry name" value="SWI/SNF-RELATED MATRIX-ASSOCIATED ACTIN-DEPENDENT REGULATOR OF CHROMATIN SUBFAMILY D"/>
    <property type="match status" value="1"/>
</dbReference>
<protein>
    <recommendedName>
        <fullName evidence="2">DM2 domain-containing protein</fullName>
    </recommendedName>
</protein>
<feature type="region of interest" description="Disordered" evidence="1">
    <location>
        <begin position="67"/>
        <end position="186"/>
    </location>
</feature>
<dbReference type="InterPro" id="IPR036885">
    <property type="entry name" value="SWIB_MDM2_dom_sf"/>
</dbReference>
<proteinExistence type="predicted"/>
<feature type="compositionally biased region" description="Basic residues" evidence="1">
    <location>
        <begin position="170"/>
        <end position="179"/>
    </location>
</feature>
<keyword evidence="4" id="KW-1185">Reference proteome</keyword>
<gene>
    <name evidence="3" type="ORF">VKT23_001170</name>
</gene>
<dbReference type="Pfam" id="PF02201">
    <property type="entry name" value="SWIB"/>
    <property type="match status" value="1"/>
</dbReference>
<sequence length="264" mass="29129">MGYDFASLEPLITQILSAPGTDLETVSAKRVRRELSTLDPSLTQEFLKENKAEVDVVITRVYGRINTSRGEGSEEPTAAPSNHKYEENEEMDEPEDDSSPPVAKPKKGKKKGDALTDAELARQLSSEINARSSRRSTGKGKANGTPKKSRSKKSAATVDSDDDESDGSGGRKKKSKRGGGAKGGFAKEYTLSTPLATLLQVEKMSRPQVVKQLWEYIKKNERQNPSNKREIMCDDALKAVFNVEKIDMFKMNKILGQHLHENDG</sequence>
<dbReference type="PROSITE" id="PS51925">
    <property type="entry name" value="SWIB_MDM2"/>
    <property type="match status" value="1"/>
</dbReference>
<comment type="caution">
    <text evidence="3">The sequence shown here is derived from an EMBL/GenBank/DDBJ whole genome shotgun (WGS) entry which is preliminary data.</text>
</comment>
<feature type="domain" description="DM2" evidence="2">
    <location>
        <begin position="184"/>
        <end position="261"/>
    </location>
</feature>
<dbReference type="EMBL" id="JBANRG010000001">
    <property type="protein sequence ID" value="KAK7473067.1"/>
    <property type="molecule type" value="Genomic_DNA"/>
</dbReference>
<feature type="compositionally biased region" description="Acidic residues" evidence="1">
    <location>
        <begin position="87"/>
        <end position="98"/>
    </location>
</feature>
<evidence type="ECO:0000313" key="3">
    <source>
        <dbReference type="EMBL" id="KAK7473067.1"/>
    </source>
</evidence>
<organism evidence="3 4">
    <name type="scientific">Marasmiellus scandens</name>
    <dbReference type="NCBI Taxonomy" id="2682957"/>
    <lineage>
        <taxon>Eukaryota</taxon>
        <taxon>Fungi</taxon>
        <taxon>Dikarya</taxon>
        <taxon>Basidiomycota</taxon>
        <taxon>Agaricomycotina</taxon>
        <taxon>Agaricomycetes</taxon>
        <taxon>Agaricomycetidae</taxon>
        <taxon>Agaricales</taxon>
        <taxon>Marasmiineae</taxon>
        <taxon>Omphalotaceae</taxon>
        <taxon>Marasmiellus</taxon>
    </lineage>
</organism>
<evidence type="ECO:0000259" key="2">
    <source>
        <dbReference type="PROSITE" id="PS51925"/>
    </source>
</evidence>
<dbReference type="SUPFAM" id="SSF47592">
    <property type="entry name" value="SWIB/MDM2 domain"/>
    <property type="match status" value="1"/>
</dbReference>
<evidence type="ECO:0000313" key="4">
    <source>
        <dbReference type="Proteomes" id="UP001498398"/>
    </source>
</evidence>
<dbReference type="InterPro" id="IPR003121">
    <property type="entry name" value="SWIB_MDM2_domain"/>
</dbReference>
<dbReference type="CDD" id="cd10567">
    <property type="entry name" value="SWIB-MDM2_like"/>
    <property type="match status" value="1"/>
</dbReference>
<name>A0ABR1K7B5_9AGAR</name>
<dbReference type="Gene3D" id="1.10.245.10">
    <property type="entry name" value="SWIB/MDM2 domain"/>
    <property type="match status" value="1"/>
</dbReference>
<dbReference type="InterPro" id="IPR019835">
    <property type="entry name" value="SWIB_domain"/>
</dbReference>
<accession>A0ABR1K7B5</accession>
<dbReference type="SMART" id="SM00151">
    <property type="entry name" value="SWIB"/>
    <property type="match status" value="1"/>
</dbReference>
<dbReference type="Proteomes" id="UP001498398">
    <property type="component" value="Unassembled WGS sequence"/>
</dbReference>
<reference evidence="3 4" key="1">
    <citation type="submission" date="2024-01" db="EMBL/GenBank/DDBJ databases">
        <title>A draft genome for the cacao thread blight pathogen Marasmiellus scandens.</title>
        <authorList>
            <person name="Baruah I.K."/>
            <person name="Leung J."/>
            <person name="Bukari Y."/>
            <person name="Amoako-Attah I."/>
            <person name="Meinhardt L.W."/>
            <person name="Bailey B.A."/>
            <person name="Cohen S.P."/>
        </authorList>
    </citation>
    <scope>NUCLEOTIDE SEQUENCE [LARGE SCALE GENOMIC DNA]</scope>
    <source>
        <strain evidence="3 4">GH-19</strain>
    </source>
</reference>
<evidence type="ECO:0000256" key="1">
    <source>
        <dbReference type="SAM" id="MobiDB-lite"/>
    </source>
</evidence>